<keyword evidence="5" id="KW-1185">Reference proteome</keyword>
<evidence type="ECO:0000256" key="2">
    <source>
        <dbReference type="SAM" id="MobiDB-lite"/>
    </source>
</evidence>
<protein>
    <recommendedName>
        <fullName evidence="3">CCHC-type domain-containing protein</fullName>
    </recommendedName>
</protein>
<proteinExistence type="predicted"/>
<organism evidence="4 5">
    <name type="scientific">Gryllus longicercus</name>
    <dbReference type="NCBI Taxonomy" id="2509291"/>
    <lineage>
        <taxon>Eukaryota</taxon>
        <taxon>Metazoa</taxon>
        <taxon>Ecdysozoa</taxon>
        <taxon>Arthropoda</taxon>
        <taxon>Hexapoda</taxon>
        <taxon>Insecta</taxon>
        <taxon>Pterygota</taxon>
        <taxon>Neoptera</taxon>
        <taxon>Polyneoptera</taxon>
        <taxon>Orthoptera</taxon>
        <taxon>Ensifera</taxon>
        <taxon>Gryllidea</taxon>
        <taxon>Grylloidea</taxon>
        <taxon>Gryllidae</taxon>
        <taxon>Gryllinae</taxon>
        <taxon>Gryllus</taxon>
    </lineage>
</organism>
<reference evidence="4 5" key="1">
    <citation type="submission" date="2024-03" db="EMBL/GenBank/DDBJ databases">
        <title>The genome assembly and annotation of the cricket Gryllus longicercus Weissman &amp; Gray.</title>
        <authorList>
            <person name="Szrajer S."/>
            <person name="Gray D."/>
            <person name="Ylla G."/>
        </authorList>
    </citation>
    <scope>NUCLEOTIDE SEQUENCE [LARGE SCALE GENOMIC DNA]</scope>
    <source>
        <strain evidence="4">DAG 2021-001</strain>
        <tissue evidence="4">Whole body minus gut</tissue>
    </source>
</reference>
<dbReference type="Proteomes" id="UP001378592">
    <property type="component" value="Unassembled WGS sequence"/>
</dbReference>
<dbReference type="GO" id="GO:0008270">
    <property type="term" value="F:zinc ion binding"/>
    <property type="evidence" value="ECO:0007669"/>
    <property type="project" value="UniProtKB-KW"/>
</dbReference>
<keyword evidence="1" id="KW-0862">Zinc</keyword>
<dbReference type="PROSITE" id="PS50158">
    <property type="entry name" value="ZF_CCHC"/>
    <property type="match status" value="1"/>
</dbReference>
<dbReference type="EMBL" id="JAZDUA010000029">
    <property type="protein sequence ID" value="KAK7872110.1"/>
    <property type="molecule type" value="Genomic_DNA"/>
</dbReference>
<keyword evidence="1" id="KW-0863">Zinc-finger</keyword>
<dbReference type="SMART" id="SM00343">
    <property type="entry name" value="ZnF_C2HC"/>
    <property type="match status" value="2"/>
</dbReference>
<dbReference type="SUPFAM" id="SSF57756">
    <property type="entry name" value="Retrovirus zinc finger-like domains"/>
    <property type="match status" value="1"/>
</dbReference>
<evidence type="ECO:0000259" key="3">
    <source>
        <dbReference type="PROSITE" id="PS50158"/>
    </source>
</evidence>
<dbReference type="AlphaFoldDB" id="A0AAN9VVC0"/>
<name>A0AAN9VVC0_9ORTH</name>
<keyword evidence="1" id="KW-0479">Metal-binding</keyword>
<feature type="region of interest" description="Disordered" evidence="2">
    <location>
        <begin position="149"/>
        <end position="169"/>
    </location>
</feature>
<comment type="caution">
    <text evidence="4">The sequence shown here is derived from an EMBL/GenBank/DDBJ whole genome shotgun (WGS) entry which is preliminary data.</text>
</comment>
<feature type="domain" description="CCHC-type" evidence="3">
    <location>
        <begin position="345"/>
        <end position="361"/>
    </location>
</feature>
<evidence type="ECO:0000256" key="1">
    <source>
        <dbReference type="PROSITE-ProRule" id="PRU00047"/>
    </source>
</evidence>
<dbReference type="InterPro" id="IPR001878">
    <property type="entry name" value="Znf_CCHC"/>
</dbReference>
<dbReference type="InterPro" id="IPR036875">
    <property type="entry name" value="Znf_CCHC_sf"/>
</dbReference>
<dbReference type="Gene3D" id="4.10.60.10">
    <property type="entry name" value="Zinc finger, CCHC-type"/>
    <property type="match status" value="1"/>
</dbReference>
<evidence type="ECO:0000313" key="5">
    <source>
        <dbReference type="Proteomes" id="UP001378592"/>
    </source>
</evidence>
<dbReference type="GO" id="GO:0003676">
    <property type="term" value="F:nucleic acid binding"/>
    <property type="evidence" value="ECO:0007669"/>
    <property type="project" value="InterPro"/>
</dbReference>
<sequence length="394" mass="44418">MLFGNPLKTRDGDIVIVTDEHKNQEKKPFLEVQLLEKNPELLDAEDVGSSTGQIKHIEQSITIKQGDGKELTKTRIVYQITVEPGKDSNEPRESLYNATTLLKELAIDQNRSNLMIAHANAQRSLELRKTLECIFANTNIAIQVCTPQRQPAPNKSQLKRKDPKEPSTGLVVSCEDKEKTYAELLMDIKNRLQVARALGKVNSVRKTKAGDLVLSLKEGEMEVKSLIIEKLERTNARIVDHRRTILHVKQLDAITTAEELQERLRAETGNEDVTVRSMRPAYGETQSATVEANEATAKHLCKIGRQKVGMVYCFVSRRLDVRRCHRCWSYGHIATNCRGEDRRNKCYNCGHEGHIANACKNPAYCPLCNEDHRAGTGVCRPFGKTLRQARNAQP</sequence>
<gene>
    <name evidence="4" type="ORF">R5R35_005186</name>
</gene>
<evidence type="ECO:0000313" key="4">
    <source>
        <dbReference type="EMBL" id="KAK7872110.1"/>
    </source>
</evidence>
<accession>A0AAN9VVC0</accession>
<dbReference type="Pfam" id="PF00098">
    <property type="entry name" value="zf-CCHC"/>
    <property type="match status" value="1"/>
</dbReference>